<evidence type="ECO:0000313" key="3">
    <source>
        <dbReference type="EMBL" id="ABK51924.1"/>
    </source>
</evidence>
<dbReference type="KEGG" id="ace:Acel_0149"/>
<dbReference type="InterPro" id="IPR017520">
    <property type="entry name" value="CHP03086"/>
</dbReference>
<evidence type="ECO:0000256" key="1">
    <source>
        <dbReference type="SAM" id="MobiDB-lite"/>
    </source>
</evidence>
<dbReference type="eggNOG" id="COG1576">
    <property type="taxonomic scope" value="Bacteria"/>
</dbReference>
<evidence type="ECO:0000259" key="2">
    <source>
        <dbReference type="Pfam" id="PF11716"/>
    </source>
</evidence>
<feature type="compositionally biased region" description="Pro residues" evidence="1">
    <location>
        <begin position="159"/>
        <end position="170"/>
    </location>
</feature>
<dbReference type="OrthoDB" id="5185819at2"/>
<sequence>MSDAITQLATALDTTERIIAAIRPDQWHNATPCAEWDVHAVASHLVLGHRLFVRALHGEEFAAGSRPSGPPQITEDVRTAYRSSADELLAAFREAGALERLIVVPAGRVPGQAALYLRLVEAVVHGWDLARATGQPIDFPEEPVRTALEFTKKRFAQQPPGPGPFAPPQPVSEGAPAITQLVGLLGRSSADLTT</sequence>
<reference evidence="3 4" key="1">
    <citation type="journal article" date="2009" name="Genome Res.">
        <title>Complete genome of the cellulolytic thermophile Acidothermus cellulolyticus 11B provides insights into its ecophysiological and evolutionary adaptations.</title>
        <authorList>
            <person name="Barabote R.D."/>
            <person name="Xie G."/>
            <person name="Leu D.H."/>
            <person name="Normand P."/>
            <person name="Necsulea A."/>
            <person name="Daubin V."/>
            <person name="Medigue C."/>
            <person name="Adney W.S."/>
            <person name="Xu X.C."/>
            <person name="Lapidus A."/>
            <person name="Parales R.E."/>
            <person name="Detter C."/>
            <person name="Pujic P."/>
            <person name="Bruce D."/>
            <person name="Lavire C."/>
            <person name="Challacombe J.F."/>
            <person name="Brettin T.S."/>
            <person name="Berry A.M."/>
        </authorList>
    </citation>
    <scope>NUCLEOTIDE SEQUENCE [LARGE SCALE GENOMIC DNA]</scope>
    <source>
        <strain evidence="4">ATCC 43068 / DSM 8971 / 11B</strain>
    </source>
</reference>
<gene>
    <name evidence="3" type="ordered locus">Acel_0149</name>
</gene>
<protein>
    <recommendedName>
        <fullName evidence="2">Mycothiol-dependent maleylpyruvate isomerase metal-binding domain-containing protein</fullName>
    </recommendedName>
</protein>
<name>A0LR64_ACIC1</name>
<dbReference type="Pfam" id="PF11716">
    <property type="entry name" value="MDMPI_N"/>
    <property type="match status" value="1"/>
</dbReference>
<dbReference type="EMBL" id="CP000481">
    <property type="protein sequence ID" value="ABK51924.1"/>
    <property type="molecule type" value="Genomic_DNA"/>
</dbReference>
<dbReference type="Gene3D" id="1.20.120.450">
    <property type="entry name" value="dinb family like domain"/>
    <property type="match status" value="1"/>
</dbReference>
<dbReference type="SUPFAM" id="SSF109854">
    <property type="entry name" value="DinB/YfiT-like putative metalloenzymes"/>
    <property type="match status" value="1"/>
</dbReference>
<feature type="domain" description="Mycothiol-dependent maleylpyruvate isomerase metal-binding" evidence="2">
    <location>
        <begin position="9"/>
        <end position="130"/>
    </location>
</feature>
<dbReference type="HOGENOM" id="CLU_051661_2_1_11"/>
<organism evidence="3 4">
    <name type="scientific">Acidothermus cellulolyticus (strain ATCC 43068 / DSM 8971 / 11B)</name>
    <dbReference type="NCBI Taxonomy" id="351607"/>
    <lineage>
        <taxon>Bacteria</taxon>
        <taxon>Bacillati</taxon>
        <taxon>Actinomycetota</taxon>
        <taxon>Actinomycetes</taxon>
        <taxon>Acidothermales</taxon>
        <taxon>Acidothermaceae</taxon>
        <taxon>Acidothermus</taxon>
    </lineage>
</organism>
<dbReference type="STRING" id="351607.Acel_0149"/>
<dbReference type="AlphaFoldDB" id="A0LR64"/>
<dbReference type="NCBIfam" id="TIGR03083">
    <property type="entry name" value="maleylpyruvate isomerase family mycothiol-dependent enzyme"/>
    <property type="match status" value="1"/>
</dbReference>
<dbReference type="RefSeq" id="WP_011718988.1">
    <property type="nucleotide sequence ID" value="NC_008578.1"/>
</dbReference>
<feature type="region of interest" description="Disordered" evidence="1">
    <location>
        <begin position="155"/>
        <end position="174"/>
    </location>
</feature>
<dbReference type="NCBIfam" id="TIGR03086">
    <property type="entry name" value="TIGR03086 family metal-binding protein"/>
    <property type="match status" value="1"/>
</dbReference>
<proteinExistence type="predicted"/>
<keyword evidence="4" id="KW-1185">Reference proteome</keyword>
<dbReference type="GO" id="GO:0046872">
    <property type="term" value="F:metal ion binding"/>
    <property type="evidence" value="ECO:0007669"/>
    <property type="project" value="InterPro"/>
</dbReference>
<dbReference type="InterPro" id="IPR034660">
    <property type="entry name" value="DinB/YfiT-like"/>
</dbReference>
<dbReference type="InParanoid" id="A0LR64"/>
<dbReference type="InterPro" id="IPR017517">
    <property type="entry name" value="Maleyloyr_isom"/>
</dbReference>
<accession>A0LR64</accession>
<dbReference type="InterPro" id="IPR024344">
    <property type="entry name" value="MDMPI_metal-binding"/>
</dbReference>
<evidence type="ECO:0000313" key="4">
    <source>
        <dbReference type="Proteomes" id="UP000008221"/>
    </source>
</evidence>
<dbReference type="Proteomes" id="UP000008221">
    <property type="component" value="Chromosome"/>
</dbReference>